<protein>
    <submittedName>
        <fullName evidence="1">Uncharacterized protein</fullName>
    </submittedName>
</protein>
<proteinExistence type="predicted"/>
<organism evidence="1 2">
    <name type="scientific">Pluteus cervinus</name>
    <dbReference type="NCBI Taxonomy" id="181527"/>
    <lineage>
        <taxon>Eukaryota</taxon>
        <taxon>Fungi</taxon>
        <taxon>Dikarya</taxon>
        <taxon>Basidiomycota</taxon>
        <taxon>Agaricomycotina</taxon>
        <taxon>Agaricomycetes</taxon>
        <taxon>Agaricomycetidae</taxon>
        <taxon>Agaricales</taxon>
        <taxon>Pluteineae</taxon>
        <taxon>Pluteaceae</taxon>
        <taxon>Pluteus</taxon>
    </lineage>
</organism>
<dbReference type="Proteomes" id="UP000308600">
    <property type="component" value="Unassembled WGS sequence"/>
</dbReference>
<evidence type="ECO:0000313" key="2">
    <source>
        <dbReference type="Proteomes" id="UP000308600"/>
    </source>
</evidence>
<keyword evidence="2" id="KW-1185">Reference proteome</keyword>
<evidence type="ECO:0000313" key="1">
    <source>
        <dbReference type="EMBL" id="TFK64030.1"/>
    </source>
</evidence>
<name>A0ACD3AE46_9AGAR</name>
<accession>A0ACD3AE46</accession>
<sequence>MATTSLLDTIPPQVLHTLNQLTAQSTSTMTDHQSGLLRAVKELVQAHPRATASAVVIGFVVMCNPLAMIGFGRKGPGSGNILHHNTSHCV</sequence>
<gene>
    <name evidence="1" type="ORF">BDN72DRAFT_289177</name>
</gene>
<dbReference type="EMBL" id="ML208492">
    <property type="protein sequence ID" value="TFK64030.1"/>
    <property type="molecule type" value="Genomic_DNA"/>
</dbReference>
<reference evidence="1 2" key="1">
    <citation type="journal article" date="2019" name="Nat. Ecol. Evol.">
        <title>Megaphylogeny resolves global patterns of mushroom evolution.</title>
        <authorList>
            <person name="Varga T."/>
            <person name="Krizsan K."/>
            <person name="Foldi C."/>
            <person name="Dima B."/>
            <person name="Sanchez-Garcia M."/>
            <person name="Sanchez-Ramirez S."/>
            <person name="Szollosi G.J."/>
            <person name="Szarkandi J.G."/>
            <person name="Papp V."/>
            <person name="Albert L."/>
            <person name="Andreopoulos W."/>
            <person name="Angelini C."/>
            <person name="Antonin V."/>
            <person name="Barry K.W."/>
            <person name="Bougher N.L."/>
            <person name="Buchanan P."/>
            <person name="Buyck B."/>
            <person name="Bense V."/>
            <person name="Catcheside P."/>
            <person name="Chovatia M."/>
            <person name="Cooper J."/>
            <person name="Damon W."/>
            <person name="Desjardin D."/>
            <person name="Finy P."/>
            <person name="Geml J."/>
            <person name="Haridas S."/>
            <person name="Hughes K."/>
            <person name="Justo A."/>
            <person name="Karasinski D."/>
            <person name="Kautmanova I."/>
            <person name="Kiss B."/>
            <person name="Kocsube S."/>
            <person name="Kotiranta H."/>
            <person name="LaButti K.M."/>
            <person name="Lechner B.E."/>
            <person name="Liimatainen K."/>
            <person name="Lipzen A."/>
            <person name="Lukacs Z."/>
            <person name="Mihaltcheva S."/>
            <person name="Morgado L.N."/>
            <person name="Niskanen T."/>
            <person name="Noordeloos M.E."/>
            <person name="Ohm R.A."/>
            <person name="Ortiz-Santana B."/>
            <person name="Ovrebo C."/>
            <person name="Racz N."/>
            <person name="Riley R."/>
            <person name="Savchenko A."/>
            <person name="Shiryaev A."/>
            <person name="Soop K."/>
            <person name="Spirin V."/>
            <person name="Szebenyi C."/>
            <person name="Tomsovsky M."/>
            <person name="Tulloss R.E."/>
            <person name="Uehling J."/>
            <person name="Grigoriev I.V."/>
            <person name="Vagvolgyi C."/>
            <person name="Papp T."/>
            <person name="Martin F.M."/>
            <person name="Miettinen O."/>
            <person name="Hibbett D.S."/>
            <person name="Nagy L.G."/>
        </authorList>
    </citation>
    <scope>NUCLEOTIDE SEQUENCE [LARGE SCALE GENOMIC DNA]</scope>
    <source>
        <strain evidence="1 2">NL-1719</strain>
    </source>
</reference>